<sequence length="95" mass="11031">MSALFLLYMERRRAAKKDSRNLKIMLRGIISRALEDNDARSLELFLTVSTFTDAAERDCQTINTAQQVLELFNNTTMELQQRDKEINALRDTIHP</sequence>
<dbReference type="EMBL" id="FMBL01000001">
    <property type="protein sequence ID" value="SCC79065.1"/>
    <property type="molecule type" value="Genomic_DNA"/>
</dbReference>
<proteinExistence type="predicted"/>
<dbReference type="Proteomes" id="UP000242610">
    <property type="component" value="Unassembled WGS sequence"/>
</dbReference>
<keyword evidence="2" id="KW-1185">Reference proteome</keyword>
<accession>A0A1C4H2M4</accession>
<dbReference type="RefSeq" id="WP_091847373.1">
    <property type="nucleotide sequence ID" value="NZ_JACHWK010000001.1"/>
</dbReference>
<protein>
    <submittedName>
        <fullName evidence="1">Uncharacterized protein</fullName>
    </submittedName>
</protein>
<evidence type="ECO:0000313" key="1">
    <source>
        <dbReference type="EMBL" id="SCC79065.1"/>
    </source>
</evidence>
<name>A0A1C4H2M4_9BIFI</name>
<evidence type="ECO:0000313" key="2">
    <source>
        <dbReference type="Proteomes" id="UP000242610"/>
    </source>
</evidence>
<reference evidence="2" key="1">
    <citation type="submission" date="2016-08" db="EMBL/GenBank/DDBJ databases">
        <authorList>
            <person name="Varghese N."/>
            <person name="Submissions Spin"/>
        </authorList>
    </citation>
    <scope>NUCLEOTIDE SEQUENCE [LARGE SCALE GENOMIC DNA]</scope>
    <source>
        <strain evidence="2">R-52791</strain>
    </source>
</reference>
<dbReference type="AlphaFoldDB" id="A0A1C4H2M4"/>
<gene>
    <name evidence="1" type="ORF">GA0061077_0557</name>
</gene>
<organism evidence="1 2">
    <name type="scientific">Bifidobacterium commune</name>
    <dbReference type="NCBI Taxonomy" id="1505727"/>
    <lineage>
        <taxon>Bacteria</taxon>
        <taxon>Bacillati</taxon>
        <taxon>Actinomycetota</taxon>
        <taxon>Actinomycetes</taxon>
        <taxon>Bifidobacteriales</taxon>
        <taxon>Bifidobacteriaceae</taxon>
        <taxon>Bifidobacterium</taxon>
    </lineage>
</organism>